<dbReference type="RefSeq" id="WP_345196267.1">
    <property type="nucleotide sequence ID" value="NZ_BAABFL010000369.1"/>
</dbReference>
<dbReference type="EMBL" id="BAABFL010000369">
    <property type="protein sequence ID" value="GAA4650165.1"/>
    <property type="molecule type" value="Genomic_DNA"/>
</dbReference>
<comment type="caution">
    <text evidence="1">The sequence shown here is derived from an EMBL/GenBank/DDBJ whole genome shotgun (WGS) entry which is preliminary data.</text>
</comment>
<keyword evidence="2" id="KW-1185">Reference proteome</keyword>
<organism evidence="1 2">
    <name type="scientific">Kistimonas scapharcae</name>
    <dbReference type="NCBI Taxonomy" id="1036133"/>
    <lineage>
        <taxon>Bacteria</taxon>
        <taxon>Pseudomonadati</taxon>
        <taxon>Pseudomonadota</taxon>
        <taxon>Gammaproteobacteria</taxon>
        <taxon>Oceanospirillales</taxon>
        <taxon>Endozoicomonadaceae</taxon>
        <taxon>Kistimonas</taxon>
    </lineage>
</organism>
<reference evidence="2" key="1">
    <citation type="journal article" date="2019" name="Int. J. Syst. Evol. Microbiol.">
        <title>The Global Catalogue of Microorganisms (GCM) 10K type strain sequencing project: providing services to taxonomists for standard genome sequencing and annotation.</title>
        <authorList>
            <consortium name="The Broad Institute Genomics Platform"/>
            <consortium name="The Broad Institute Genome Sequencing Center for Infectious Disease"/>
            <person name="Wu L."/>
            <person name="Ma J."/>
        </authorList>
    </citation>
    <scope>NUCLEOTIDE SEQUENCE [LARGE SCALE GENOMIC DNA]</scope>
    <source>
        <strain evidence="2">JCM 17805</strain>
    </source>
</reference>
<dbReference type="Proteomes" id="UP001500604">
    <property type="component" value="Unassembled WGS sequence"/>
</dbReference>
<accession>A0ABP8V511</accession>
<protein>
    <submittedName>
        <fullName evidence="1">Uncharacterized protein</fullName>
    </submittedName>
</protein>
<proteinExistence type="predicted"/>
<gene>
    <name evidence="1" type="ORF">GCM10023116_24480</name>
</gene>
<name>A0ABP8V511_9GAMM</name>
<sequence>MSDKKTAMSRRETAMSDQHDCGDDLLERYEVLISRFRESSQEPQDFIADCLREGAVTANDALDLMKYLKSSVDSRSFALADLSDDERFRLGLYETNRPDSENNPIFVIQFDDKLSRYKEEIDVVLEEFARSVAEIACMDTEMLPLPIDDNQTNQEEAVQAIFDAMPADATCH</sequence>
<evidence type="ECO:0000313" key="2">
    <source>
        <dbReference type="Proteomes" id="UP001500604"/>
    </source>
</evidence>
<evidence type="ECO:0000313" key="1">
    <source>
        <dbReference type="EMBL" id="GAA4650165.1"/>
    </source>
</evidence>